<organism evidence="1 2">
    <name type="scientific">Pelolinea submarina</name>
    <dbReference type="NCBI Taxonomy" id="913107"/>
    <lineage>
        <taxon>Bacteria</taxon>
        <taxon>Bacillati</taxon>
        <taxon>Chloroflexota</taxon>
        <taxon>Anaerolineae</taxon>
        <taxon>Anaerolineales</taxon>
        <taxon>Anaerolineaceae</taxon>
        <taxon>Pelolinea</taxon>
    </lineage>
</organism>
<proteinExistence type="predicted"/>
<dbReference type="InterPro" id="IPR016905">
    <property type="entry name" value="Glycyl_radical_YjjI-like"/>
</dbReference>
<evidence type="ECO:0000313" key="1">
    <source>
        <dbReference type="EMBL" id="REG07233.1"/>
    </source>
</evidence>
<dbReference type="NCBIfam" id="TIGR04040">
    <property type="entry name" value="glycyl_YjjI"/>
    <property type="match status" value="1"/>
</dbReference>
<name>A0A347ZW56_9CHLR</name>
<accession>A0A347ZW56</accession>
<dbReference type="AlphaFoldDB" id="A0A347ZW56"/>
<sequence>MDKQNLPEPFMDFENLQEGLTAETVAPFKQHISDLLHARDLIFEQKRDALAAAAVGSMPYPPISAEARELIESGALCLLAEGATPYHPRYVAPDYAKILREGSPFLELQPAQNLFDATTSLLTAYKYFPAGGLPVFIGRLDELLEPYIDSVSPETARQVLKSFWLLVDRLNPSGFVHADLGPAASKTGTLLLDVDRELGTITNVTLRYDPQHTPQEFALKAVSNALAVTKPYFLNHPAMAADWGKDYVIASCYNALPLKGGIYTLVRLNLKKAAEMAGNDPERFLDEILPQISKRWTEVIASRARYIIEDVRWFEDNFWIEEGLLDKSKFSAYAGVFGLAEGVNHFFQNKAGYGHDPAANRLAERITTRIHEVLEDNPVIYCEGTGGKACYHAQVGITSDLETTPATRIPSGEEPELYEHILTEAPTHKWINGGISTILEFDQTAAQNPAAVLDIIQGAFKAGIRNLSIGSANSEFVRVTGYLIRRADLEAHKAEKALRHSSAALGSGVMENHPNHLHRITRKV</sequence>
<reference evidence="1 2" key="1">
    <citation type="submission" date="2018-08" db="EMBL/GenBank/DDBJ databases">
        <title>Genomic Encyclopedia of Type Strains, Phase IV (KMG-IV): sequencing the most valuable type-strain genomes for metagenomic binning, comparative biology and taxonomic classification.</title>
        <authorList>
            <person name="Goeker M."/>
        </authorList>
    </citation>
    <scope>NUCLEOTIDE SEQUENCE [LARGE SCALE GENOMIC DNA]</scope>
    <source>
        <strain evidence="1 2">DSM 23923</strain>
    </source>
</reference>
<dbReference type="EMBL" id="QUMS01000003">
    <property type="protein sequence ID" value="REG07233.1"/>
    <property type="molecule type" value="Genomic_DNA"/>
</dbReference>
<dbReference type="Pfam" id="PF11230">
    <property type="entry name" value="YjjI-like"/>
    <property type="match status" value="1"/>
</dbReference>
<evidence type="ECO:0000313" key="2">
    <source>
        <dbReference type="Proteomes" id="UP000256388"/>
    </source>
</evidence>
<keyword evidence="2" id="KW-1185">Reference proteome</keyword>
<dbReference type="OrthoDB" id="6189458at2"/>
<dbReference type="SUPFAM" id="SSF51998">
    <property type="entry name" value="PFL-like glycyl radical enzymes"/>
    <property type="match status" value="1"/>
</dbReference>
<protein>
    <submittedName>
        <fullName evidence="1">YjjI family glycine radical enzyme</fullName>
    </submittedName>
</protein>
<dbReference type="Gene3D" id="3.20.70.20">
    <property type="match status" value="1"/>
</dbReference>
<dbReference type="Proteomes" id="UP000256388">
    <property type="component" value="Unassembled WGS sequence"/>
</dbReference>
<comment type="caution">
    <text evidence="1">The sequence shown here is derived from an EMBL/GenBank/DDBJ whole genome shotgun (WGS) entry which is preliminary data.</text>
</comment>
<dbReference type="RefSeq" id="WP_116225704.1">
    <property type="nucleotide sequence ID" value="NZ_AP018437.1"/>
</dbReference>
<gene>
    <name evidence="1" type="ORF">DFR64_2438</name>
</gene>